<sequence length="58" mass="6522">MKFLIKLYQILLQAQRRRADAQALAQMDARELLDLGVGPGERDYWLACVTGQRSQSGA</sequence>
<gene>
    <name evidence="2" type="ORF">DES47_1021032</name>
</gene>
<feature type="domain" description="YjiS-like" evidence="1">
    <location>
        <begin position="13"/>
        <end position="42"/>
    </location>
</feature>
<keyword evidence="3" id="KW-1185">Reference proteome</keyword>
<comment type="caution">
    <text evidence="2">The sequence shown here is derived from an EMBL/GenBank/DDBJ whole genome shotgun (WGS) entry which is preliminary data.</text>
</comment>
<dbReference type="RefSeq" id="WP_133700665.1">
    <property type="nucleotide sequence ID" value="NZ_SNXS01000002.1"/>
</dbReference>
<protein>
    <submittedName>
        <fullName evidence="2">Uncharacterized protein DUF1127</fullName>
    </submittedName>
</protein>
<dbReference type="InterPro" id="IPR009506">
    <property type="entry name" value="YjiS-like"/>
</dbReference>
<dbReference type="Proteomes" id="UP000295361">
    <property type="component" value="Unassembled WGS sequence"/>
</dbReference>
<dbReference type="AlphaFoldDB" id="A0A4R6QQS9"/>
<evidence type="ECO:0000313" key="2">
    <source>
        <dbReference type="EMBL" id="TDP73270.1"/>
    </source>
</evidence>
<accession>A0A4R6QQS9</accession>
<dbReference type="Pfam" id="PF06568">
    <property type="entry name" value="YjiS-like"/>
    <property type="match status" value="1"/>
</dbReference>
<evidence type="ECO:0000259" key="1">
    <source>
        <dbReference type="Pfam" id="PF06568"/>
    </source>
</evidence>
<reference evidence="2 3" key="1">
    <citation type="submission" date="2019-03" db="EMBL/GenBank/DDBJ databases">
        <title>Genomic Encyclopedia of Type Strains, Phase IV (KMG-IV): sequencing the most valuable type-strain genomes for metagenomic binning, comparative biology and taxonomic classification.</title>
        <authorList>
            <person name="Goeker M."/>
        </authorList>
    </citation>
    <scope>NUCLEOTIDE SEQUENCE [LARGE SCALE GENOMIC DNA]</scope>
    <source>
        <strain evidence="2 3">DSM 16998</strain>
    </source>
</reference>
<organism evidence="2 3">
    <name type="scientific">Roseateles toxinivorans</name>
    <dbReference type="NCBI Taxonomy" id="270368"/>
    <lineage>
        <taxon>Bacteria</taxon>
        <taxon>Pseudomonadati</taxon>
        <taxon>Pseudomonadota</taxon>
        <taxon>Betaproteobacteria</taxon>
        <taxon>Burkholderiales</taxon>
        <taxon>Sphaerotilaceae</taxon>
        <taxon>Roseateles</taxon>
    </lineage>
</organism>
<name>A0A4R6QQS9_9BURK</name>
<evidence type="ECO:0000313" key="3">
    <source>
        <dbReference type="Proteomes" id="UP000295361"/>
    </source>
</evidence>
<proteinExistence type="predicted"/>
<dbReference type="EMBL" id="SNXS01000002">
    <property type="protein sequence ID" value="TDP73270.1"/>
    <property type="molecule type" value="Genomic_DNA"/>
</dbReference>
<dbReference type="InParanoid" id="A0A4R6QQS9"/>